<dbReference type="GO" id="GO:0008168">
    <property type="term" value="F:methyltransferase activity"/>
    <property type="evidence" value="ECO:0007669"/>
    <property type="project" value="UniProtKB-KW"/>
</dbReference>
<dbReference type="PANTHER" id="PTHR43464:SF19">
    <property type="entry name" value="UBIQUINONE BIOSYNTHESIS O-METHYLTRANSFERASE, MITOCHONDRIAL"/>
    <property type="match status" value="1"/>
</dbReference>
<evidence type="ECO:0000313" key="6">
    <source>
        <dbReference type="Proteomes" id="UP001595699"/>
    </source>
</evidence>
<dbReference type="SUPFAM" id="SSF53335">
    <property type="entry name" value="S-adenosyl-L-methionine-dependent methyltransferases"/>
    <property type="match status" value="1"/>
</dbReference>
<comment type="caution">
    <text evidence="5">The sequence shown here is derived from an EMBL/GenBank/DDBJ whole genome shotgun (WGS) entry which is preliminary data.</text>
</comment>
<evidence type="ECO:0000313" key="5">
    <source>
        <dbReference type="EMBL" id="MFC3765794.1"/>
    </source>
</evidence>
<name>A0ABV7YNJ6_9ACTN</name>
<proteinExistence type="predicted"/>
<dbReference type="Gene3D" id="3.40.50.150">
    <property type="entry name" value="Vaccinia Virus protein VP39"/>
    <property type="match status" value="1"/>
</dbReference>
<dbReference type="Proteomes" id="UP001595699">
    <property type="component" value="Unassembled WGS sequence"/>
</dbReference>
<dbReference type="RefSeq" id="WP_205121066.1">
    <property type="nucleotide sequence ID" value="NZ_JAFBCM010000001.1"/>
</dbReference>
<dbReference type="EMBL" id="JBHRZH010000043">
    <property type="protein sequence ID" value="MFC3765794.1"/>
    <property type="molecule type" value="Genomic_DNA"/>
</dbReference>
<organism evidence="5 6">
    <name type="scientific">Tenggerimyces flavus</name>
    <dbReference type="NCBI Taxonomy" id="1708749"/>
    <lineage>
        <taxon>Bacteria</taxon>
        <taxon>Bacillati</taxon>
        <taxon>Actinomycetota</taxon>
        <taxon>Actinomycetes</taxon>
        <taxon>Propionibacteriales</taxon>
        <taxon>Nocardioidaceae</taxon>
        <taxon>Tenggerimyces</taxon>
    </lineage>
</organism>
<dbReference type="CDD" id="cd02440">
    <property type="entry name" value="AdoMet_MTases"/>
    <property type="match status" value="1"/>
</dbReference>
<evidence type="ECO:0000256" key="3">
    <source>
        <dbReference type="ARBA" id="ARBA00022691"/>
    </source>
</evidence>
<feature type="domain" description="Methyltransferase" evidence="4">
    <location>
        <begin position="39"/>
        <end position="148"/>
    </location>
</feature>
<dbReference type="PANTHER" id="PTHR43464">
    <property type="entry name" value="METHYLTRANSFERASE"/>
    <property type="match status" value="1"/>
</dbReference>
<dbReference type="EC" id="2.1.1.-" evidence="5"/>
<keyword evidence="2 5" id="KW-0808">Transferase</keyword>
<sequence length="271" mass="29178">MAQREYFTTYQQVEEDRLLAQGRVLDPLTRRLFASAGLSRGMRVLDLGSGVGNVSRLAAEFVGPEGRVVGVDRDPEAVERAARLAASAGFGNLEFRVGSVEALTTEDGEFDAVVGRGVFMYLADPVLALRRAAGLVRSGGLVCVQEPDMTYTWSTVDGPTWRQLRSWIVETFETLEVDQRMGPSLFATFHAAGLPDPELVMESAVGGGERAVAFGWANVATAALPLMERLGIATAAEVDQDTLTDRLLAEVHAEQGIVIGPCMYGAWTTVP</sequence>
<evidence type="ECO:0000259" key="4">
    <source>
        <dbReference type="Pfam" id="PF13847"/>
    </source>
</evidence>
<keyword evidence="3" id="KW-0949">S-adenosyl-L-methionine</keyword>
<dbReference type="InterPro" id="IPR029063">
    <property type="entry name" value="SAM-dependent_MTases_sf"/>
</dbReference>
<reference evidence="6" key="1">
    <citation type="journal article" date="2019" name="Int. J. Syst. Evol. Microbiol.">
        <title>The Global Catalogue of Microorganisms (GCM) 10K type strain sequencing project: providing services to taxonomists for standard genome sequencing and annotation.</title>
        <authorList>
            <consortium name="The Broad Institute Genomics Platform"/>
            <consortium name="The Broad Institute Genome Sequencing Center for Infectious Disease"/>
            <person name="Wu L."/>
            <person name="Ma J."/>
        </authorList>
    </citation>
    <scope>NUCLEOTIDE SEQUENCE [LARGE SCALE GENOMIC DNA]</scope>
    <source>
        <strain evidence="6">CGMCC 4.7241</strain>
    </source>
</reference>
<dbReference type="GO" id="GO:0032259">
    <property type="term" value="P:methylation"/>
    <property type="evidence" value="ECO:0007669"/>
    <property type="project" value="UniProtKB-KW"/>
</dbReference>
<protein>
    <submittedName>
        <fullName evidence="5">Class I SAM-dependent methyltransferase</fullName>
        <ecNumber evidence="5">2.1.1.-</ecNumber>
    </submittedName>
</protein>
<dbReference type="Pfam" id="PF13847">
    <property type="entry name" value="Methyltransf_31"/>
    <property type="match status" value="1"/>
</dbReference>
<accession>A0ABV7YNJ6</accession>
<keyword evidence="1 5" id="KW-0489">Methyltransferase</keyword>
<evidence type="ECO:0000256" key="1">
    <source>
        <dbReference type="ARBA" id="ARBA00022603"/>
    </source>
</evidence>
<evidence type="ECO:0000256" key="2">
    <source>
        <dbReference type="ARBA" id="ARBA00022679"/>
    </source>
</evidence>
<gene>
    <name evidence="5" type="ORF">ACFOUW_33510</name>
</gene>
<keyword evidence="6" id="KW-1185">Reference proteome</keyword>
<dbReference type="InterPro" id="IPR025714">
    <property type="entry name" value="Methyltranfer_dom"/>
</dbReference>